<accession>A0A1G2QM66</accession>
<keyword evidence="1" id="KW-0732">Signal</keyword>
<dbReference type="Pfam" id="PF13529">
    <property type="entry name" value="Peptidase_C39_2"/>
    <property type="match status" value="1"/>
</dbReference>
<feature type="signal peptide" evidence="1">
    <location>
        <begin position="1"/>
        <end position="22"/>
    </location>
</feature>
<proteinExistence type="predicted"/>
<comment type="caution">
    <text evidence="3">The sequence shown here is derived from an EMBL/GenBank/DDBJ whole genome shotgun (WGS) entry which is preliminary data.</text>
</comment>
<evidence type="ECO:0000313" key="3">
    <source>
        <dbReference type="EMBL" id="OHA61680.1"/>
    </source>
</evidence>
<evidence type="ECO:0000313" key="4">
    <source>
        <dbReference type="Proteomes" id="UP000179245"/>
    </source>
</evidence>
<dbReference type="InterPro" id="IPR039564">
    <property type="entry name" value="Peptidase_C39-like"/>
</dbReference>
<organism evidence="3 4">
    <name type="scientific">Candidatus Wildermuthbacteria bacterium GWA2_46_15</name>
    <dbReference type="NCBI Taxonomy" id="1802443"/>
    <lineage>
        <taxon>Bacteria</taxon>
        <taxon>Candidatus Wildermuthiibacteriota</taxon>
    </lineage>
</organism>
<reference evidence="3 4" key="1">
    <citation type="journal article" date="2016" name="Nat. Commun.">
        <title>Thousands of microbial genomes shed light on interconnected biogeochemical processes in an aquifer system.</title>
        <authorList>
            <person name="Anantharaman K."/>
            <person name="Brown C.T."/>
            <person name="Hug L.A."/>
            <person name="Sharon I."/>
            <person name="Castelle C.J."/>
            <person name="Probst A.J."/>
            <person name="Thomas B.C."/>
            <person name="Singh A."/>
            <person name="Wilkins M.J."/>
            <person name="Karaoz U."/>
            <person name="Brodie E.L."/>
            <person name="Williams K.H."/>
            <person name="Hubbard S.S."/>
            <person name="Banfield J.F."/>
        </authorList>
    </citation>
    <scope>NUCLEOTIDE SEQUENCE [LARGE SCALE GENOMIC DNA]</scope>
</reference>
<sequence>MKKFAIGLFVIGLILFSHPSWAAVTVNIAEPFVSQAPYHKWDFIHNESCEETNVIMAYLWINNTKPTSKFVEAEIQKLTKWGLKKFKTYDTTAEQTAQMARENYGLSPKILKAPTLDQLKKELDQGHIIVMSFTGRLFHSPYYTKPGPLYHMLTLKGYDDKNFITNDVGTNTRGADFKFSFENIMTAAHDWTGSAKTLLKFSAVALIFEKN</sequence>
<dbReference type="STRING" id="1802443.A2117_02735"/>
<name>A0A1G2QM66_9BACT</name>
<protein>
    <recommendedName>
        <fullName evidence="2">Peptidase C39-like domain-containing protein</fullName>
    </recommendedName>
</protein>
<feature type="chain" id="PRO_5009584142" description="Peptidase C39-like domain-containing protein" evidence="1">
    <location>
        <begin position="23"/>
        <end position="211"/>
    </location>
</feature>
<dbReference type="Proteomes" id="UP000179245">
    <property type="component" value="Unassembled WGS sequence"/>
</dbReference>
<dbReference type="AlphaFoldDB" id="A0A1G2QM66"/>
<gene>
    <name evidence="3" type="ORF">A2117_02735</name>
</gene>
<evidence type="ECO:0000259" key="2">
    <source>
        <dbReference type="Pfam" id="PF13529"/>
    </source>
</evidence>
<dbReference type="Gene3D" id="3.90.70.10">
    <property type="entry name" value="Cysteine proteinases"/>
    <property type="match status" value="1"/>
</dbReference>
<evidence type="ECO:0000256" key="1">
    <source>
        <dbReference type="SAM" id="SignalP"/>
    </source>
</evidence>
<dbReference type="EMBL" id="MHTO01000029">
    <property type="protein sequence ID" value="OHA61680.1"/>
    <property type="molecule type" value="Genomic_DNA"/>
</dbReference>
<feature type="domain" description="Peptidase C39-like" evidence="2">
    <location>
        <begin position="33"/>
        <end position="167"/>
    </location>
</feature>